<organism evidence="2 3">
    <name type="scientific">Gossypium barbadense</name>
    <name type="common">Sea Island cotton</name>
    <name type="synonym">Hibiscus barbadensis</name>
    <dbReference type="NCBI Taxonomy" id="3634"/>
    <lineage>
        <taxon>Eukaryota</taxon>
        <taxon>Viridiplantae</taxon>
        <taxon>Streptophyta</taxon>
        <taxon>Embryophyta</taxon>
        <taxon>Tracheophyta</taxon>
        <taxon>Spermatophyta</taxon>
        <taxon>Magnoliopsida</taxon>
        <taxon>eudicotyledons</taxon>
        <taxon>Gunneridae</taxon>
        <taxon>Pentapetalae</taxon>
        <taxon>rosids</taxon>
        <taxon>malvids</taxon>
        <taxon>Malvales</taxon>
        <taxon>Malvaceae</taxon>
        <taxon>Malvoideae</taxon>
        <taxon>Gossypium</taxon>
    </lineage>
</organism>
<dbReference type="PANTHER" id="PTHR31973">
    <property type="entry name" value="POLYPROTEIN, PUTATIVE-RELATED"/>
    <property type="match status" value="1"/>
</dbReference>
<dbReference type="AlphaFoldDB" id="A0A2P5XPW7"/>
<dbReference type="OrthoDB" id="1000359at2759"/>
<feature type="compositionally biased region" description="Basic and acidic residues" evidence="1">
    <location>
        <begin position="241"/>
        <end position="265"/>
    </location>
</feature>
<sequence length="265" mass="30169">MAGNHKEEFGLLWDYAHELRSKMLGSTIKMAVQRGLEIAISDILLRVEHRNCIVKCTTEREWEDLCAALEKKDKNAYGNIMKKSPKMWTRAFLGTTCKSDILENNLCEAFNSSIIEARFKSIIRMLEDIRTKMMTRIVQKRELSSATPIERKMLGRPKKNRSMAKDEPKRLKPGHLSRKDAQLPKQKGKSSIKMLTTLDKYKGKQTFYLGRTTRIMTTASCQDGSGQTSSTSKLRNNKRKAPLDHLGTKESVDHLAIGHDPKSTV</sequence>
<protein>
    <submittedName>
        <fullName evidence="2">Uncharacterized protein</fullName>
    </submittedName>
</protein>
<name>A0A2P5XPW7_GOSBA</name>
<accession>A0A2P5XPW7</accession>
<dbReference type="Proteomes" id="UP000239757">
    <property type="component" value="Unassembled WGS sequence"/>
</dbReference>
<dbReference type="PANTHER" id="PTHR31973:SF187">
    <property type="entry name" value="MUTATOR TRANSPOSASE MUDRA PROTEIN"/>
    <property type="match status" value="1"/>
</dbReference>
<evidence type="ECO:0000256" key="1">
    <source>
        <dbReference type="SAM" id="MobiDB-lite"/>
    </source>
</evidence>
<dbReference type="EMBL" id="KZ664469">
    <property type="protein sequence ID" value="PPS05381.1"/>
    <property type="molecule type" value="Genomic_DNA"/>
</dbReference>
<feature type="region of interest" description="Disordered" evidence="1">
    <location>
        <begin position="219"/>
        <end position="265"/>
    </location>
</feature>
<evidence type="ECO:0000313" key="3">
    <source>
        <dbReference type="Proteomes" id="UP000239757"/>
    </source>
</evidence>
<feature type="compositionally biased region" description="Polar residues" evidence="1">
    <location>
        <begin position="219"/>
        <end position="234"/>
    </location>
</feature>
<gene>
    <name evidence="2" type="ORF">GOBAR_AA15280</name>
</gene>
<proteinExistence type="predicted"/>
<reference evidence="2 3" key="1">
    <citation type="submission" date="2015-01" db="EMBL/GenBank/DDBJ databases">
        <title>Genome of allotetraploid Gossypium barbadense reveals genomic plasticity and fiber elongation in cotton evolution.</title>
        <authorList>
            <person name="Chen X."/>
            <person name="Liu X."/>
            <person name="Zhao B."/>
            <person name="Zheng H."/>
            <person name="Hu Y."/>
            <person name="Lu G."/>
            <person name="Yang C."/>
            <person name="Chen J."/>
            <person name="Shan C."/>
            <person name="Zhang L."/>
            <person name="Zhou Y."/>
            <person name="Wang L."/>
            <person name="Guo W."/>
            <person name="Bai Y."/>
            <person name="Ruan J."/>
            <person name="Shangguan X."/>
            <person name="Mao Y."/>
            <person name="Jiang J."/>
            <person name="Zhu Y."/>
            <person name="Lei J."/>
            <person name="Kang H."/>
            <person name="Chen S."/>
            <person name="He X."/>
            <person name="Wang R."/>
            <person name="Wang Y."/>
            <person name="Chen J."/>
            <person name="Wang L."/>
            <person name="Yu S."/>
            <person name="Wang B."/>
            <person name="Wei J."/>
            <person name="Song S."/>
            <person name="Lu X."/>
            <person name="Gao Z."/>
            <person name="Gu W."/>
            <person name="Deng X."/>
            <person name="Ma D."/>
            <person name="Wang S."/>
            <person name="Liang W."/>
            <person name="Fang L."/>
            <person name="Cai C."/>
            <person name="Zhu X."/>
            <person name="Zhou B."/>
            <person name="Zhang Y."/>
            <person name="Chen Z."/>
            <person name="Xu S."/>
            <person name="Zhu R."/>
            <person name="Wang S."/>
            <person name="Zhang T."/>
            <person name="Zhao G."/>
        </authorList>
    </citation>
    <scope>NUCLEOTIDE SEQUENCE [LARGE SCALE GENOMIC DNA]</scope>
    <source>
        <strain evidence="3">cv. Xinhai21</strain>
        <tissue evidence="2">Leaf</tissue>
    </source>
</reference>
<feature type="region of interest" description="Disordered" evidence="1">
    <location>
        <begin position="147"/>
        <end position="191"/>
    </location>
</feature>
<evidence type="ECO:0000313" key="2">
    <source>
        <dbReference type="EMBL" id="PPS05381.1"/>
    </source>
</evidence>